<sequence>MVTTESGRPMYPSFKEAHEAFVAEYMNLYHGFPKYLEDLVIGFGWGEDASGQRWFLISANPKGLQHLTYPELMSWNPDNTTELPELIRHARLEVVKL</sequence>
<evidence type="ECO:0000313" key="1">
    <source>
        <dbReference type="EMBL" id="HIW79524.1"/>
    </source>
</evidence>
<reference evidence="1" key="2">
    <citation type="submission" date="2021-04" db="EMBL/GenBank/DDBJ databases">
        <authorList>
            <person name="Gilroy R."/>
        </authorList>
    </citation>
    <scope>NUCLEOTIDE SEQUENCE</scope>
    <source>
        <strain evidence="1">ChiSxjej5B17-1746</strain>
    </source>
</reference>
<accession>A0A9D1R228</accession>
<proteinExistence type="predicted"/>
<evidence type="ECO:0000313" key="2">
    <source>
        <dbReference type="Proteomes" id="UP000824264"/>
    </source>
</evidence>
<dbReference type="Proteomes" id="UP000824264">
    <property type="component" value="Unassembled WGS sequence"/>
</dbReference>
<name>A0A9D1R228_9BACT</name>
<dbReference type="EMBL" id="DXGI01000386">
    <property type="protein sequence ID" value="HIW79524.1"/>
    <property type="molecule type" value="Genomic_DNA"/>
</dbReference>
<comment type="caution">
    <text evidence="1">The sequence shown here is derived from an EMBL/GenBank/DDBJ whole genome shotgun (WGS) entry which is preliminary data.</text>
</comment>
<gene>
    <name evidence="1" type="ORF">H9874_10340</name>
</gene>
<protein>
    <submittedName>
        <fullName evidence="1">Uncharacterized protein</fullName>
    </submittedName>
</protein>
<dbReference type="AlphaFoldDB" id="A0A9D1R228"/>
<reference evidence="1" key="1">
    <citation type="journal article" date="2021" name="PeerJ">
        <title>Extensive microbial diversity within the chicken gut microbiome revealed by metagenomics and culture.</title>
        <authorList>
            <person name="Gilroy R."/>
            <person name="Ravi A."/>
            <person name="Getino M."/>
            <person name="Pursley I."/>
            <person name="Horton D.L."/>
            <person name="Alikhan N.F."/>
            <person name="Baker D."/>
            <person name="Gharbi K."/>
            <person name="Hall N."/>
            <person name="Watson M."/>
            <person name="Adriaenssens E.M."/>
            <person name="Foster-Nyarko E."/>
            <person name="Jarju S."/>
            <person name="Secka A."/>
            <person name="Antonio M."/>
            <person name="Oren A."/>
            <person name="Chaudhuri R.R."/>
            <person name="La Ragione R."/>
            <person name="Hildebrand F."/>
            <person name="Pallen M.J."/>
        </authorList>
    </citation>
    <scope>NUCLEOTIDE SEQUENCE</scope>
    <source>
        <strain evidence="1">ChiSxjej5B17-1746</strain>
    </source>
</reference>
<organism evidence="1 2">
    <name type="scientific">Candidatus Bilophila faecipullorum</name>
    <dbReference type="NCBI Taxonomy" id="2838482"/>
    <lineage>
        <taxon>Bacteria</taxon>
        <taxon>Pseudomonadati</taxon>
        <taxon>Thermodesulfobacteriota</taxon>
        <taxon>Desulfovibrionia</taxon>
        <taxon>Desulfovibrionales</taxon>
        <taxon>Desulfovibrionaceae</taxon>
        <taxon>Bilophila</taxon>
    </lineage>
</organism>